<proteinExistence type="predicted"/>
<dbReference type="OrthoDB" id="5599269at2759"/>
<feature type="compositionally biased region" description="Low complexity" evidence="1">
    <location>
        <begin position="609"/>
        <end position="622"/>
    </location>
</feature>
<feature type="compositionally biased region" description="Polar residues" evidence="1">
    <location>
        <begin position="99"/>
        <end position="114"/>
    </location>
</feature>
<feature type="compositionally biased region" description="Pro residues" evidence="1">
    <location>
        <begin position="597"/>
        <end position="608"/>
    </location>
</feature>
<dbReference type="InterPro" id="IPR027267">
    <property type="entry name" value="AH/BAR_dom_sf"/>
</dbReference>
<feature type="compositionally biased region" description="Basic and acidic residues" evidence="1">
    <location>
        <begin position="243"/>
        <end position="266"/>
    </location>
</feature>
<name>A0A8I2YGV2_9AGAM</name>
<feature type="compositionally biased region" description="Polar residues" evidence="1">
    <location>
        <begin position="328"/>
        <end position="341"/>
    </location>
</feature>
<protein>
    <submittedName>
        <fullName evidence="2">Uncharacterized protein</fullName>
    </submittedName>
</protein>
<feature type="compositionally biased region" description="Low complexity" evidence="1">
    <location>
        <begin position="503"/>
        <end position="513"/>
    </location>
</feature>
<dbReference type="AlphaFoldDB" id="A0A8I2YGV2"/>
<evidence type="ECO:0000313" key="3">
    <source>
        <dbReference type="Proteomes" id="UP000683000"/>
    </source>
</evidence>
<feature type="compositionally biased region" description="Basic and acidic residues" evidence="1">
    <location>
        <begin position="311"/>
        <end position="327"/>
    </location>
</feature>
<accession>A0A8I2YGV2</accession>
<feature type="compositionally biased region" description="Pro residues" evidence="1">
    <location>
        <begin position="528"/>
        <end position="540"/>
    </location>
</feature>
<dbReference type="EMBL" id="JAGFBS010000038">
    <property type="protein sequence ID" value="KAG6371218.1"/>
    <property type="molecule type" value="Genomic_DNA"/>
</dbReference>
<sequence>MDGEIVREEAELGDYKRKCTKDWMGFQFGGLVECCEKGVIVGDIGRQIIQSIPEDVTQPGLPRAYYSAHGRVGDLVVEAQRAVSQVIFSGNPPGHLPTSAPTSRPQAPTSQELPVQSPFLPTPSLGSNLTLGVPMYNPPPGPPPGPPPPIRRASVDELGVHAPSAHYAPQFSSLPTNKERERDPVPMSSSVGPSMPLSFSTPYDSGVARTEESQSLMASIADALSQSHRGFTLEDATSLGHVAPDEPVPKYELHAGDVGRPPRSEPHGPVTNGHASSPPRTEEREGTRRATRRSTSPPCLPPGAAPAAIRAWDDRMGQGEDGAHSDRPASSSADVPSQRLTSSSERDGEEEDGLAYDRDDLSSREGGSGGEASVEVITTTSEEQSTTSIRRSVSTGAVSNLGGTTSLARAGSQWRIPRVPPPSVEADAIDINQPSTHERQSLHGIGPGAQEDDESADERARDAAAAREVSREMDALTFSATAPRSPSGYETPRAPPPGYGATQSQAAAPYPRSSSPPQPASGRTPQNSVPPSPILPPNPPFANQGRGGAMIEMRYPGHASSESISGHIPVPPPTIVTSVMDGGGAASPTSPKHRSPPPEYPRPTPPFSSPLMASSTSSLNNPGSGGGPRTISAAAFRRQADAVSEWGCNGDRARGYESVDVEEAVWIALAFVFDTTAATDGIGIGSASLVPVSVNKDLPRARLSVVNPDPRVSDEEEGGEDQFDYIGAYGGDGAGYAAGRYVSDLERH</sequence>
<feature type="region of interest" description="Disordered" evidence="1">
    <location>
        <begin position="88"/>
        <end position="209"/>
    </location>
</feature>
<reference evidence="2" key="1">
    <citation type="submission" date="2021-03" db="EMBL/GenBank/DDBJ databases">
        <title>Evolutionary innovations through gain and loss of genes in the ectomycorrhizal Boletales.</title>
        <authorList>
            <person name="Wu G."/>
            <person name="Miyauchi S."/>
            <person name="Morin E."/>
            <person name="Yang Z.-L."/>
            <person name="Xu J."/>
            <person name="Martin F.M."/>
        </authorList>
    </citation>
    <scope>NUCLEOTIDE SEQUENCE</scope>
    <source>
        <strain evidence="2">BR01</strain>
    </source>
</reference>
<keyword evidence="3" id="KW-1185">Reference proteome</keyword>
<feature type="compositionally biased region" description="Pro residues" evidence="1">
    <location>
        <begin position="136"/>
        <end position="150"/>
    </location>
</feature>
<feature type="compositionally biased region" description="Low complexity" evidence="1">
    <location>
        <begin position="371"/>
        <end position="392"/>
    </location>
</feature>
<feature type="compositionally biased region" description="Low complexity" evidence="1">
    <location>
        <begin position="185"/>
        <end position="200"/>
    </location>
</feature>
<feature type="compositionally biased region" description="Polar residues" evidence="1">
    <location>
        <begin position="393"/>
        <end position="407"/>
    </location>
</feature>
<dbReference type="Gene3D" id="1.20.1270.60">
    <property type="entry name" value="Arfaptin homology (AH) domain/BAR domain"/>
    <property type="match status" value="1"/>
</dbReference>
<comment type="caution">
    <text evidence="2">The sequence shown here is derived from an EMBL/GenBank/DDBJ whole genome shotgun (WGS) entry which is preliminary data.</text>
</comment>
<organism evidence="2 3">
    <name type="scientific">Boletus reticuloceps</name>
    <dbReference type="NCBI Taxonomy" id="495285"/>
    <lineage>
        <taxon>Eukaryota</taxon>
        <taxon>Fungi</taxon>
        <taxon>Dikarya</taxon>
        <taxon>Basidiomycota</taxon>
        <taxon>Agaricomycotina</taxon>
        <taxon>Agaricomycetes</taxon>
        <taxon>Agaricomycetidae</taxon>
        <taxon>Boletales</taxon>
        <taxon>Boletineae</taxon>
        <taxon>Boletaceae</taxon>
        <taxon>Boletoideae</taxon>
        <taxon>Boletus</taxon>
    </lineage>
</organism>
<evidence type="ECO:0000313" key="2">
    <source>
        <dbReference type="EMBL" id="KAG6371218.1"/>
    </source>
</evidence>
<dbReference type="Proteomes" id="UP000683000">
    <property type="component" value="Unassembled WGS sequence"/>
</dbReference>
<feature type="compositionally biased region" description="Basic and acidic residues" evidence="1">
    <location>
        <begin position="457"/>
        <end position="474"/>
    </location>
</feature>
<evidence type="ECO:0000256" key="1">
    <source>
        <dbReference type="SAM" id="MobiDB-lite"/>
    </source>
</evidence>
<feature type="region of interest" description="Disordered" evidence="1">
    <location>
        <begin position="239"/>
        <end position="631"/>
    </location>
</feature>
<gene>
    <name evidence="2" type="ORF">JVT61DRAFT_9842</name>
</gene>